<dbReference type="Proteomes" id="UP000501676">
    <property type="component" value="Chromosome"/>
</dbReference>
<evidence type="ECO:0000313" key="3">
    <source>
        <dbReference type="Proteomes" id="UP000501676"/>
    </source>
</evidence>
<organism evidence="2 3">
    <name type="scientific">Lactobacillus iners</name>
    <dbReference type="NCBI Taxonomy" id="147802"/>
    <lineage>
        <taxon>Bacteria</taxon>
        <taxon>Bacillati</taxon>
        <taxon>Bacillota</taxon>
        <taxon>Bacilli</taxon>
        <taxon>Lactobacillales</taxon>
        <taxon>Lactobacillaceae</taxon>
        <taxon>Lactobacillus</taxon>
    </lineage>
</organism>
<sequence length="115" mass="13637">MKKHFIFLGTNGLIYYSWLFIILFMSIIFQQETSKNISLACIVLGSIFIISLIYTLLFSYIECKNQTYFLKLPYLKKKRVFKPEFINRYLGLSFYKVNVANSNYFIVIVEKRSNA</sequence>
<gene>
    <name evidence="2" type="ORF">G6Z83_03625</name>
</gene>
<reference evidence="2 3" key="1">
    <citation type="submission" date="2020-02" db="EMBL/GenBank/DDBJ databases">
        <title>Complete genome sequences of six Lactobacillus iners strains isolated from the human vagina.</title>
        <authorList>
            <person name="France M.T."/>
            <person name="Rutt L."/>
            <person name="Narina S."/>
            <person name="Arbaugh S."/>
            <person name="Humphrys M.S."/>
            <person name="Ma B."/>
            <person name="Hayward M.R."/>
            <person name="Relman D."/>
            <person name="Kwon D.S."/>
            <person name="Ravel J."/>
        </authorList>
    </citation>
    <scope>NUCLEOTIDE SEQUENCE [LARGE SCALE GENOMIC DNA]</scope>
    <source>
        <strain evidence="2 3">C0210C1</strain>
    </source>
</reference>
<name>A0A6G7B8T3_9LACO</name>
<evidence type="ECO:0000256" key="1">
    <source>
        <dbReference type="SAM" id="Phobius"/>
    </source>
</evidence>
<feature type="transmembrane region" description="Helical" evidence="1">
    <location>
        <begin position="12"/>
        <end position="31"/>
    </location>
</feature>
<evidence type="ECO:0000313" key="2">
    <source>
        <dbReference type="EMBL" id="QIH23802.1"/>
    </source>
</evidence>
<protein>
    <submittedName>
        <fullName evidence="2">Uncharacterized protein</fullName>
    </submittedName>
</protein>
<keyword evidence="1" id="KW-0472">Membrane</keyword>
<proteinExistence type="predicted"/>
<dbReference type="EMBL" id="CP049228">
    <property type="protein sequence ID" value="QIH23802.1"/>
    <property type="molecule type" value="Genomic_DNA"/>
</dbReference>
<dbReference type="GeneID" id="93221457"/>
<accession>A0A6G7B8T3</accession>
<feature type="transmembrane region" description="Helical" evidence="1">
    <location>
        <begin position="37"/>
        <end position="61"/>
    </location>
</feature>
<keyword evidence="1" id="KW-1133">Transmembrane helix</keyword>
<keyword evidence="1" id="KW-0812">Transmembrane</keyword>
<dbReference type="RefSeq" id="WP_006729950.1">
    <property type="nucleotide sequence ID" value="NZ_CABKQA010000001.1"/>
</dbReference>
<dbReference type="AlphaFoldDB" id="A0A6G7B8T3"/>